<proteinExistence type="predicted"/>
<reference evidence="1" key="1">
    <citation type="journal article" date="2021" name="Proc. Natl. Acad. Sci. U.S.A.">
        <title>A Catalog of Tens of Thousands of Viruses from Human Metagenomes Reveals Hidden Associations with Chronic Diseases.</title>
        <authorList>
            <person name="Tisza M.J."/>
            <person name="Buck C.B."/>
        </authorList>
    </citation>
    <scope>NUCLEOTIDE SEQUENCE</scope>
    <source>
        <strain evidence="1">CtyWv1</strain>
    </source>
</reference>
<dbReference type="EMBL" id="BK015755">
    <property type="protein sequence ID" value="DAE23562.1"/>
    <property type="molecule type" value="Genomic_DNA"/>
</dbReference>
<accession>A0A8S5QX78</accession>
<evidence type="ECO:0000313" key="1">
    <source>
        <dbReference type="EMBL" id="DAE23562.1"/>
    </source>
</evidence>
<organism evidence="1">
    <name type="scientific">Myoviridae sp. ctyWv1</name>
    <dbReference type="NCBI Taxonomy" id="2826718"/>
    <lineage>
        <taxon>Viruses</taxon>
        <taxon>Duplodnaviria</taxon>
        <taxon>Heunggongvirae</taxon>
        <taxon>Uroviricota</taxon>
        <taxon>Caudoviricetes</taxon>
    </lineage>
</organism>
<name>A0A8S5QX78_9CAUD</name>
<sequence>MGNEMTLRQFCERYRRGDFLSKDRDVQIEAGWYDWFCSDDALAGRLAKIWNILKGIDSDYVLDNYRVWFKNNCPCEGPLYDDVRFEPIDEDKRDELYFGVAIDCVWHDSEYAVFTARNGYETEREFSNIREVRAFINGWEDALKDEEFYQKRAEKDAAMKRLSEEADRLIKMGEDILKGYQQDSEKTQ</sequence>
<protein>
    <submittedName>
        <fullName evidence="1">Uncharacterized protein</fullName>
    </submittedName>
</protein>